<dbReference type="GO" id="GO:0055085">
    <property type="term" value="P:transmembrane transport"/>
    <property type="evidence" value="ECO:0007669"/>
    <property type="project" value="InterPro"/>
</dbReference>
<accession>Q1AUB3</accession>
<feature type="transmembrane region" description="Helical" evidence="7">
    <location>
        <begin position="21"/>
        <end position="46"/>
    </location>
</feature>
<sequence length="314" mass="34783">MSAKPAGGRLRGRGLPLTAYLFMLPTVVLVAVFFVVPVVLIGLISLTDMSSATGLRAPGFVGLENYRRILTHPSAAEIAWATVFYVSVTLVLFNVGLALLIALLTTHVPRRAGFFFRALWLLPRLTPVVVYISMWKYIAAPEPYGIINHHILVPLFGTQGANLLGDAPWVFVIVTNGLIGASFGMIIFTSAIESIPRDQMNAALVDGCGVWQRVRYVIIPWLKWPLLFVTTYQTLSLLTSFEYILVLTEGAYGTRVWSLWAYQVALSNYFGNFQYGFGSALAVMLVVVGIAASLIYLRFFRFGELVQEPKIEDH</sequence>
<feature type="transmembrane region" description="Helical" evidence="7">
    <location>
        <begin position="275"/>
        <end position="297"/>
    </location>
</feature>
<dbReference type="PANTHER" id="PTHR30193">
    <property type="entry name" value="ABC TRANSPORTER PERMEASE PROTEIN"/>
    <property type="match status" value="1"/>
</dbReference>
<gene>
    <name evidence="9" type="ordered locus">Rxyl_2070</name>
</gene>
<evidence type="ECO:0000256" key="5">
    <source>
        <dbReference type="ARBA" id="ARBA00022989"/>
    </source>
</evidence>
<reference evidence="9 10" key="1">
    <citation type="submission" date="2006-06" db="EMBL/GenBank/DDBJ databases">
        <title>Complete sequence of Rubrobacter xylanophilus DSM 9941.</title>
        <authorList>
            <consortium name="US DOE Joint Genome Institute"/>
            <person name="Copeland A."/>
            <person name="Lucas S."/>
            <person name="Lapidus A."/>
            <person name="Barry K."/>
            <person name="Detter J.C."/>
            <person name="Glavina del Rio T."/>
            <person name="Hammon N."/>
            <person name="Israni S."/>
            <person name="Dalin E."/>
            <person name="Tice H."/>
            <person name="Pitluck S."/>
            <person name="Munk A.C."/>
            <person name="Brettin T."/>
            <person name="Bruce D."/>
            <person name="Han C."/>
            <person name="Tapia R."/>
            <person name="Gilna P."/>
            <person name="Schmutz J."/>
            <person name="Larimer F."/>
            <person name="Land M."/>
            <person name="Hauser L."/>
            <person name="Kyrpides N."/>
            <person name="Lykidis A."/>
            <person name="da Costa M.S."/>
            <person name="Rainey F.A."/>
            <person name="Empadinhas N."/>
            <person name="Jolivet E."/>
            <person name="Battista J.R."/>
            <person name="Richardson P."/>
        </authorList>
    </citation>
    <scope>NUCLEOTIDE SEQUENCE [LARGE SCALE GENOMIC DNA]</scope>
    <source>
        <strain evidence="10">DSM 9941 / NBRC 16129 / PRD-1</strain>
    </source>
</reference>
<evidence type="ECO:0000256" key="2">
    <source>
        <dbReference type="ARBA" id="ARBA00022448"/>
    </source>
</evidence>
<dbReference type="PANTHER" id="PTHR30193:SF37">
    <property type="entry name" value="INNER MEMBRANE ABC TRANSPORTER PERMEASE PROTEIN YCJO"/>
    <property type="match status" value="1"/>
</dbReference>
<protein>
    <submittedName>
        <fullName evidence="9">Binding-protein-dependent transport systems inner membrane component</fullName>
    </submittedName>
</protein>
<dbReference type="HOGENOM" id="CLU_016047_0_0_11"/>
<dbReference type="CDD" id="cd06261">
    <property type="entry name" value="TM_PBP2"/>
    <property type="match status" value="1"/>
</dbReference>
<evidence type="ECO:0000256" key="7">
    <source>
        <dbReference type="RuleBase" id="RU363032"/>
    </source>
</evidence>
<comment type="similarity">
    <text evidence="7">Belongs to the binding-protein-dependent transport system permease family.</text>
</comment>
<proteinExistence type="inferred from homology"/>
<evidence type="ECO:0000313" key="10">
    <source>
        <dbReference type="Proteomes" id="UP000006637"/>
    </source>
</evidence>
<dbReference type="RefSeq" id="WP_011565030.1">
    <property type="nucleotide sequence ID" value="NC_008148.1"/>
</dbReference>
<name>Q1AUB3_RUBXD</name>
<dbReference type="Gene3D" id="1.10.3720.10">
    <property type="entry name" value="MetI-like"/>
    <property type="match status" value="1"/>
</dbReference>
<keyword evidence="4 7" id="KW-0812">Transmembrane</keyword>
<dbReference type="SUPFAM" id="SSF161098">
    <property type="entry name" value="MetI-like"/>
    <property type="match status" value="1"/>
</dbReference>
<feature type="transmembrane region" description="Helical" evidence="7">
    <location>
        <begin position="114"/>
        <end position="134"/>
    </location>
</feature>
<keyword evidence="10" id="KW-1185">Reference proteome</keyword>
<dbReference type="KEGG" id="rxy:Rxyl_2070"/>
<dbReference type="GO" id="GO:0005886">
    <property type="term" value="C:plasma membrane"/>
    <property type="evidence" value="ECO:0007669"/>
    <property type="project" value="UniProtKB-SubCell"/>
</dbReference>
<dbReference type="Proteomes" id="UP000006637">
    <property type="component" value="Chromosome"/>
</dbReference>
<dbReference type="AlphaFoldDB" id="Q1AUB3"/>
<dbReference type="eggNOG" id="COG1175">
    <property type="taxonomic scope" value="Bacteria"/>
</dbReference>
<feature type="transmembrane region" description="Helical" evidence="7">
    <location>
        <begin position="169"/>
        <end position="192"/>
    </location>
</feature>
<keyword evidence="5 7" id="KW-1133">Transmembrane helix</keyword>
<evidence type="ECO:0000256" key="1">
    <source>
        <dbReference type="ARBA" id="ARBA00004651"/>
    </source>
</evidence>
<dbReference type="Pfam" id="PF00528">
    <property type="entry name" value="BPD_transp_1"/>
    <property type="match status" value="1"/>
</dbReference>
<dbReference type="PhylomeDB" id="Q1AUB3"/>
<evidence type="ECO:0000256" key="3">
    <source>
        <dbReference type="ARBA" id="ARBA00022475"/>
    </source>
</evidence>
<dbReference type="InterPro" id="IPR000515">
    <property type="entry name" value="MetI-like"/>
</dbReference>
<evidence type="ECO:0000313" key="9">
    <source>
        <dbReference type="EMBL" id="ABG05015.1"/>
    </source>
</evidence>
<dbReference type="PROSITE" id="PS50928">
    <property type="entry name" value="ABC_TM1"/>
    <property type="match status" value="1"/>
</dbReference>
<evidence type="ECO:0000256" key="6">
    <source>
        <dbReference type="ARBA" id="ARBA00023136"/>
    </source>
</evidence>
<keyword evidence="6 7" id="KW-0472">Membrane</keyword>
<feature type="transmembrane region" description="Helical" evidence="7">
    <location>
        <begin position="78"/>
        <end position="102"/>
    </location>
</feature>
<feature type="transmembrane region" description="Helical" evidence="7">
    <location>
        <begin position="224"/>
        <end position="246"/>
    </location>
</feature>
<dbReference type="EMBL" id="CP000386">
    <property type="protein sequence ID" value="ABG05015.1"/>
    <property type="molecule type" value="Genomic_DNA"/>
</dbReference>
<dbReference type="InterPro" id="IPR035906">
    <property type="entry name" value="MetI-like_sf"/>
</dbReference>
<comment type="subcellular location">
    <subcellularLocation>
        <location evidence="1 7">Cell membrane</location>
        <topology evidence="1 7">Multi-pass membrane protein</topology>
    </subcellularLocation>
</comment>
<keyword evidence="3" id="KW-1003">Cell membrane</keyword>
<organism evidence="9 10">
    <name type="scientific">Rubrobacter xylanophilus (strain DSM 9941 / JCM 11954 / NBRC 16129 / PRD-1)</name>
    <dbReference type="NCBI Taxonomy" id="266117"/>
    <lineage>
        <taxon>Bacteria</taxon>
        <taxon>Bacillati</taxon>
        <taxon>Actinomycetota</taxon>
        <taxon>Rubrobacteria</taxon>
        <taxon>Rubrobacterales</taxon>
        <taxon>Rubrobacteraceae</taxon>
        <taxon>Rubrobacter</taxon>
    </lineage>
</organism>
<keyword evidence="2 7" id="KW-0813">Transport</keyword>
<evidence type="ECO:0000256" key="4">
    <source>
        <dbReference type="ARBA" id="ARBA00022692"/>
    </source>
</evidence>
<evidence type="ECO:0000259" key="8">
    <source>
        <dbReference type="PROSITE" id="PS50928"/>
    </source>
</evidence>
<dbReference type="STRING" id="266117.Rxyl_2070"/>
<dbReference type="InterPro" id="IPR051393">
    <property type="entry name" value="ABC_transporter_permease"/>
</dbReference>
<feature type="domain" description="ABC transmembrane type-1" evidence="8">
    <location>
        <begin position="80"/>
        <end position="296"/>
    </location>
</feature>